<feature type="compositionally biased region" description="Acidic residues" evidence="1">
    <location>
        <begin position="33"/>
        <end position="45"/>
    </location>
</feature>
<accession>A0AA88XRL7</accession>
<keyword evidence="3" id="KW-1185">Reference proteome</keyword>
<feature type="region of interest" description="Disordered" evidence="1">
    <location>
        <begin position="55"/>
        <end position="97"/>
    </location>
</feature>
<gene>
    <name evidence="2" type="ORF">FSP39_001777</name>
</gene>
<dbReference type="EMBL" id="VSWD01000010">
    <property type="protein sequence ID" value="KAK3089212.1"/>
    <property type="molecule type" value="Genomic_DNA"/>
</dbReference>
<proteinExistence type="predicted"/>
<evidence type="ECO:0000313" key="3">
    <source>
        <dbReference type="Proteomes" id="UP001186944"/>
    </source>
</evidence>
<sequence length="97" mass="10750">MCRRVMRGLLVIPGCKTVCYKCILPPCYSHSESDDEKEDKDDEGYDSCGIAQSDTHLAVDTEAPPRVQQSTSGHDYVNQIEYTNLPQADQAGGKQKL</sequence>
<comment type="caution">
    <text evidence="2">The sequence shown here is derived from an EMBL/GenBank/DDBJ whole genome shotgun (WGS) entry which is preliminary data.</text>
</comment>
<protein>
    <submittedName>
        <fullName evidence="2">Uncharacterized protein</fullName>
    </submittedName>
</protein>
<dbReference type="AlphaFoldDB" id="A0AA88XRL7"/>
<feature type="region of interest" description="Disordered" evidence="1">
    <location>
        <begin position="28"/>
        <end position="47"/>
    </location>
</feature>
<evidence type="ECO:0000313" key="2">
    <source>
        <dbReference type="EMBL" id="KAK3089212.1"/>
    </source>
</evidence>
<dbReference type="Proteomes" id="UP001186944">
    <property type="component" value="Unassembled WGS sequence"/>
</dbReference>
<organism evidence="2 3">
    <name type="scientific">Pinctada imbricata</name>
    <name type="common">Atlantic pearl-oyster</name>
    <name type="synonym">Pinctada martensii</name>
    <dbReference type="NCBI Taxonomy" id="66713"/>
    <lineage>
        <taxon>Eukaryota</taxon>
        <taxon>Metazoa</taxon>
        <taxon>Spiralia</taxon>
        <taxon>Lophotrochozoa</taxon>
        <taxon>Mollusca</taxon>
        <taxon>Bivalvia</taxon>
        <taxon>Autobranchia</taxon>
        <taxon>Pteriomorphia</taxon>
        <taxon>Pterioida</taxon>
        <taxon>Pterioidea</taxon>
        <taxon>Pteriidae</taxon>
        <taxon>Pinctada</taxon>
    </lineage>
</organism>
<reference evidence="2" key="1">
    <citation type="submission" date="2019-08" db="EMBL/GenBank/DDBJ databases">
        <title>The improved chromosome-level genome for the pearl oyster Pinctada fucata martensii using PacBio sequencing and Hi-C.</title>
        <authorList>
            <person name="Zheng Z."/>
        </authorList>
    </citation>
    <scope>NUCLEOTIDE SEQUENCE</scope>
    <source>
        <strain evidence="2">ZZ-2019</strain>
        <tissue evidence="2">Adductor muscle</tissue>
    </source>
</reference>
<evidence type="ECO:0000256" key="1">
    <source>
        <dbReference type="SAM" id="MobiDB-lite"/>
    </source>
</evidence>
<name>A0AA88XRL7_PINIB</name>